<feature type="transmembrane region" description="Helical" evidence="6">
    <location>
        <begin position="141"/>
        <end position="166"/>
    </location>
</feature>
<name>A0A143YUZ6_9LACT</name>
<organism evidence="8 9">
    <name type="scientific">Trichococcus palustris</name>
    <dbReference type="NCBI Taxonomy" id="140314"/>
    <lineage>
        <taxon>Bacteria</taxon>
        <taxon>Bacillati</taxon>
        <taxon>Bacillota</taxon>
        <taxon>Bacilli</taxon>
        <taxon>Lactobacillales</taxon>
        <taxon>Carnobacteriaceae</taxon>
        <taxon>Trichococcus</taxon>
    </lineage>
</organism>
<feature type="transmembrane region" description="Helical" evidence="6">
    <location>
        <begin position="76"/>
        <end position="94"/>
    </location>
</feature>
<dbReference type="SUPFAM" id="SSF161098">
    <property type="entry name" value="MetI-like"/>
    <property type="match status" value="1"/>
</dbReference>
<comment type="similarity">
    <text evidence="6">Belongs to the binding-protein-dependent transport system permease family.</text>
</comment>
<reference evidence="8 9" key="1">
    <citation type="submission" date="2016-02" db="EMBL/GenBank/DDBJ databases">
        <authorList>
            <person name="Wen L."/>
            <person name="He K."/>
            <person name="Yang H."/>
        </authorList>
    </citation>
    <scope>NUCLEOTIDE SEQUENCE [LARGE SCALE GENOMIC DNA]</scope>
    <source>
        <strain evidence="8">Trichococcus palustris</strain>
    </source>
</reference>
<proteinExistence type="inferred from homology"/>
<dbReference type="RefSeq" id="WP_087033773.1">
    <property type="nucleotide sequence ID" value="NZ_FJNE01000007.1"/>
</dbReference>
<evidence type="ECO:0000259" key="7">
    <source>
        <dbReference type="PROSITE" id="PS50928"/>
    </source>
</evidence>
<evidence type="ECO:0000313" key="8">
    <source>
        <dbReference type="EMBL" id="CZQ98050.1"/>
    </source>
</evidence>
<protein>
    <recommendedName>
        <fullName evidence="7">ABC transmembrane type-1 domain-containing protein</fullName>
    </recommendedName>
</protein>
<dbReference type="PROSITE" id="PS50928">
    <property type="entry name" value="ABC_TM1"/>
    <property type="match status" value="1"/>
</dbReference>
<dbReference type="Gene3D" id="1.10.3720.10">
    <property type="entry name" value="MetI-like"/>
    <property type="match status" value="1"/>
</dbReference>
<dbReference type="CDD" id="cd06261">
    <property type="entry name" value="TM_PBP2"/>
    <property type="match status" value="1"/>
</dbReference>
<gene>
    <name evidence="8" type="ORF">Tpal_2213</name>
</gene>
<keyword evidence="3 6" id="KW-0812">Transmembrane</keyword>
<evidence type="ECO:0000256" key="3">
    <source>
        <dbReference type="ARBA" id="ARBA00022692"/>
    </source>
</evidence>
<feature type="domain" description="ABC transmembrane type-1" evidence="7">
    <location>
        <begin position="16"/>
        <end position="200"/>
    </location>
</feature>
<dbReference type="Proteomes" id="UP000242754">
    <property type="component" value="Unassembled WGS sequence"/>
</dbReference>
<dbReference type="GO" id="GO:0055085">
    <property type="term" value="P:transmembrane transport"/>
    <property type="evidence" value="ECO:0007669"/>
    <property type="project" value="InterPro"/>
</dbReference>
<feature type="transmembrane region" description="Helical" evidence="6">
    <location>
        <begin position="178"/>
        <end position="198"/>
    </location>
</feature>
<evidence type="ECO:0000256" key="6">
    <source>
        <dbReference type="RuleBase" id="RU363032"/>
    </source>
</evidence>
<evidence type="ECO:0000313" key="9">
    <source>
        <dbReference type="Proteomes" id="UP000242754"/>
    </source>
</evidence>
<dbReference type="InterPro" id="IPR000515">
    <property type="entry name" value="MetI-like"/>
</dbReference>
<dbReference type="Pfam" id="PF00528">
    <property type="entry name" value="BPD_transp_1"/>
    <property type="match status" value="1"/>
</dbReference>
<comment type="subcellular location">
    <subcellularLocation>
        <location evidence="6">Cell membrane</location>
        <topology evidence="6">Multi-pass membrane protein</topology>
    </subcellularLocation>
    <subcellularLocation>
        <location evidence="1">Membrane</location>
        <topology evidence="1">Multi-pass membrane protein</topology>
    </subcellularLocation>
</comment>
<dbReference type="EMBL" id="FJNE01000007">
    <property type="protein sequence ID" value="CZQ98050.1"/>
    <property type="molecule type" value="Genomic_DNA"/>
</dbReference>
<dbReference type="GO" id="GO:0005886">
    <property type="term" value="C:plasma membrane"/>
    <property type="evidence" value="ECO:0007669"/>
    <property type="project" value="UniProtKB-SubCell"/>
</dbReference>
<sequence length="206" mass="22139">MIQYALDHPDKLLNALGEHITLVMLTMLLSIVLASILTILSAYSKLIAKLVIHFFSTMYAIPSLALFAVLIPFTGLGSTTAIVGLTIYCQYILLRSFSSGINQVDPTIVEAARGMGMTPLQILYKIQLPLAKRSFLSGIRLAFTSTIGIATIAASINAGGIGVILFDGLRTMNMDKLLWGSVLSTGLALATNALILLAERKIKIIN</sequence>
<dbReference type="GO" id="GO:0031460">
    <property type="term" value="P:glycine betaine transport"/>
    <property type="evidence" value="ECO:0007669"/>
    <property type="project" value="TreeGrafter"/>
</dbReference>
<dbReference type="AlphaFoldDB" id="A0A143YUZ6"/>
<evidence type="ECO:0000256" key="2">
    <source>
        <dbReference type="ARBA" id="ARBA00022448"/>
    </source>
</evidence>
<evidence type="ECO:0000256" key="5">
    <source>
        <dbReference type="ARBA" id="ARBA00023136"/>
    </source>
</evidence>
<dbReference type="OrthoDB" id="9801163at2"/>
<feature type="transmembrane region" description="Helical" evidence="6">
    <location>
        <begin position="50"/>
        <end position="70"/>
    </location>
</feature>
<dbReference type="STRING" id="140314.SAMN04488076_12524"/>
<keyword evidence="4 6" id="KW-1133">Transmembrane helix</keyword>
<evidence type="ECO:0000256" key="4">
    <source>
        <dbReference type="ARBA" id="ARBA00022989"/>
    </source>
</evidence>
<accession>A0A143YUZ6</accession>
<dbReference type="InterPro" id="IPR051204">
    <property type="entry name" value="ABC_transp_perm/SBD"/>
</dbReference>
<feature type="transmembrane region" description="Helical" evidence="6">
    <location>
        <begin position="20"/>
        <end position="43"/>
    </location>
</feature>
<keyword evidence="2 6" id="KW-0813">Transport</keyword>
<keyword evidence="5 6" id="KW-0472">Membrane</keyword>
<keyword evidence="9" id="KW-1185">Reference proteome</keyword>
<dbReference type="PANTHER" id="PTHR30177:SF4">
    <property type="entry name" value="OSMOPROTECTANT IMPORT PERMEASE PROTEIN OSMW"/>
    <property type="match status" value="1"/>
</dbReference>
<dbReference type="PANTHER" id="PTHR30177">
    <property type="entry name" value="GLYCINE BETAINE/L-PROLINE TRANSPORT SYSTEM PERMEASE PROTEIN PROW"/>
    <property type="match status" value="1"/>
</dbReference>
<dbReference type="InterPro" id="IPR035906">
    <property type="entry name" value="MetI-like_sf"/>
</dbReference>
<evidence type="ECO:0000256" key="1">
    <source>
        <dbReference type="ARBA" id="ARBA00004141"/>
    </source>
</evidence>